<dbReference type="EMBL" id="RBNJ01000621">
    <property type="protein sequence ID" value="RUS34269.1"/>
    <property type="molecule type" value="Genomic_DNA"/>
</dbReference>
<accession>A0A433QWU9</accession>
<evidence type="ECO:0000259" key="1">
    <source>
        <dbReference type="Pfam" id="PF01926"/>
    </source>
</evidence>
<name>A0A433QWU9_9FUNG</name>
<feature type="domain" description="G" evidence="1">
    <location>
        <begin position="22"/>
        <end position="146"/>
    </location>
</feature>
<dbReference type="InterPro" id="IPR006073">
    <property type="entry name" value="GTP-bd"/>
</dbReference>
<dbReference type="InterPro" id="IPR027417">
    <property type="entry name" value="P-loop_NTPase"/>
</dbReference>
<evidence type="ECO:0000313" key="3">
    <source>
        <dbReference type="Proteomes" id="UP000274822"/>
    </source>
</evidence>
<dbReference type="Gene3D" id="3.40.50.300">
    <property type="entry name" value="P-loop containing nucleotide triphosphate hydrolases"/>
    <property type="match status" value="1"/>
</dbReference>
<sequence length="500" mass="56073">MSAFFSTTAGSANDGANKNHIVLLVGGTGVGKSTLINAIVNHFRQGTVDNIKIAISTHYYKNVTERDLYRPDSENDIENVTTSTTNGCYNYEFKDPINHRRFTFIDTPGLSDTRGIDQDKINIDRITHAAMKTGHLSAIVVVASGTEARVTASVQNTLVLLAGNLPDDITNKNLLLILTKTDRTGACFSLRDFAMKVAKPYEVFYMNNTIFSSDPATWRNDGELREEVDINWQKSQRTIRKLLDTIASLQASSTQSFHKMKQARDMIMVQITAIMMDIGNLNAVEEKLDAVRIGLSNSKSDQQKYASFKTTTISTKTEMVESEHHNTLCREHVNDNIICHENCVLQYTPNGDRAIFKDCACMSGNRCDKCGCGPDRHMHVKQTVQVTTPSIEETLDHMKKAQHDRELQLQSQYINQENQMQQDKNMIESAMKTKYQQVESLCHELQGICKRFNFVNELNAIVAVLKSKAASSTSMKVRADADQIIKNLELLADQLTNRGI</sequence>
<dbReference type="PANTHER" id="PTHR32046">
    <property type="entry name" value="G DOMAIN-CONTAINING PROTEIN"/>
    <property type="match status" value="1"/>
</dbReference>
<protein>
    <recommendedName>
        <fullName evidence="1">G domain-containing protein</fullName>
    </recommendedName>
</protein>
<dbReference type="Proteomes" id="UP000274822">
    <property type="component" value="Unassembled WGS sequence"/>
</dbReference>
<dbReference type="Pfam" id="PF01926">
    <property type="entry name" value="MMR_HSR1"/>
    <property type="match status" value="1"/>
</dbReference>
<dbReference type="AlphaFoldDB" id="A0A433QWU9"/>
<proteinExistence type="predicted"/>
<comment type="caution">
    <text evidence="2">The sequence shown here is derived from an EMBL/GenBank/DDBJ whole genome shotgun (WGS) entry which is preliminary data.</text>
</comment>
<evidence type="ECO:0000313" key="2">
    <source>
        <dbReference type="EMBL" id="RUS34269.1"/>
    </source>
</evidence>
<dbReference type="CDD" id="cd00882">
    <property type="entry name" value="Ras_like_GTPase"/>
    <property type="match status" value="1"/>
</dbReference>
<dbReference type="SUPFAM" id="SSF52540">
    <property type="entry name" value="P-loop containing nucleoside triphosphate hydrolases"/>
    <property type="match status" value="1"/>
</dbReference>
<dbReference type="PANTHER" id="PTHR32046:SF12">
    <property type="entry name" value="AIG1-TYPE G DOMAIN-CONTAINING PROTEIN"/>
    <property type="match status" value="1"/>
</dbReference>
<organism evidence="2 3">
    <name type="scientific">Jimgerdemannia flammicorona</name>
    <dbReference type="NCBI Taxonomy" id="994334"/>
    <lineage>
        <taxon>Eukaryota</taxon>
        <taxon>Fungi</taxon>
        <taxon>Fungi incertae sedis</taxon>
        <taxon>Mucoromycota</taxon>
        <taxon>Mucoromycotina</taxon>
        <taxon>Endogonomycetes</taxon>
        <taxon>Endogonales</taxon>
        <taxon>Endogonaceae</taxon>
        <taxon>Jimgerdemannia</taxon>
    </lineage>
</organism>
<reference evidence="2 3" key="1">
    <citation type="journal article" date="2018" name="New Phytol.">
        <title>Phylogenomics of Endogonaceae and evolution of mycorrhizas within Mucoromycota.</title>
        <authorList>
            <person name="Chang Y."/>
            <person name="Desiro A."/>
            <person name="Na H."/>
            <person name="Sandor L."/>
            <person name="Lipzen A."/>
            <person name="Clum A."/>
            <person name="Barry K."/>
            <person name="Grigoriev I.V."/>
            <person name="Martin F.M."/>
            <person name="Stajich J.E."/>
            <person name="Smith M.E."/>
            <person name="Bonito G."/>
            <person name="Spatafora J.W."/>
        </authorList>
    </citation>
    <scope>NUCLEOTIDE SEQUENCE [LARGE SCALE GENOMIC DNA]</scope>
    <source>
        <strain evidence="2 3">AD002</strain>
    </source>
</reference>
<dbReference type="GO" id="GO:0005525">
    <property type="term" value="F:GTP binding"/>
    <property type="evidence" value="ECO:0007669"/>
    <property type="project" value="InterPro"/>
</dbReference>
<keyword evidence="3" id="KW-1185">Reference proteome</keyword>
<gene>
    <name evidence="2" type="ORF">BC938DRAFT_481511</name>
</gene>